<dbReference type="InParanoid" id="A0A068VDY9"/>
<dbReference type="Gramene" id="CDP18956">
    <property type="protein sequence ID" value="CDP18956"/>
    <property type="gene ID" value="GSCOC_T00010973001"/>
</dbReference>
<feature type="signal peptide" evidence="3">
    <location>
        <begin position="1"/>
        <end position="22"/>
    </location>
</feature>
<dbReference type="SUPFAM" id="SSF82109">
    <property type="entry name" value="MIR domain"/>
    <property type="match status" value="1"/>
</dbReference>
<keyword evidence="6" id="KW-1185">Reference proteome</keyword>
<evidence type="ECO:0000313" key="6">
    <source>
        <dbReference type="Proteomes" id="UP000295252"/>
    </source>
</evidence>
<dbReference type="InterPro" id="IPR036300">
    <property type="entry name" value="MIR_dom_sf"/>
</dbReference>
<evidence type="ECO:0000256" key="1">
    <source>
        <dbReference type="ARBA" id="ARBA00022729"/>
    </source>
</evidence>
<dbReference type="Gene3D" id="2.80.10.50">
    <property type="match status" value="1"/>
</dbReference>
<sequence>MAISFFGLAIFLFLTLDSDFTSSPISTASEGVQITYGLVIMLMHERTKFRLHSHDVPYGSGSGQQSVTGSPNIDDSNSYWIVRPVPDTNAQQRDTIIKCGTIIRLQHMRTRKWLYSHLLNTTLLDYIRKSKVAASEAGGITQGMGAYKVQVPFDGKPQTCVFLDTPGHEKRPLLMPKQLECELLLL</sequence>
<dbReference type="EMBL" id="HG739401">
    <property type="protein sequence ID" value="CDP18956.1"/>
    <property type="molecule type" value="Genomic_DNA"/>
</dbReference>
<dbReference type="PANTHER" id="PTHR46809:SF2">
    <property type="entry name" value="GH21273P"/>
    <property type="match status" value="1"/>
</dbReference>
<evidence type="ECO:0000259" key="4">
    <source>
        <dbReference type="PROSITE" id="PS50919"/>
    </source>
</evidence>
<reference evidence="6" key="1">
    <citation type="journal article" date="2014" name="Science">
        <title>The coffee genome provides insight into the convergent evolution of caffeine biosynthesis.</title>
        <authorList>
            <person name="Denoeud F."/>
            <person name="Carretero-Paulet L."/>
            <person name="Dereeper A."/>
            <person name="Droc G."/>
            <person name="Guyot R."/>
            <person name="Pietrella M."/>
            <person name="Zheng C."/>
            <person name="Alberti A."/>
            <person name="Anthony F."/>
            <person name="Aprea G."/>
            <person name="Aury J.M."/>
            <person name="Bento P."/>
            <person name="Bernard M."/>
            <person name="Bocs S."/>
            <person name="Campa C."/>
            <person name="Cenci A."/>
            <person name="Combes M.C."/>
            <person name="Crouzillat D."/>
            <person name="Da Silva C."/>
            <person name="Daddiego L."/>
            <person name="De Bellis F."/>
            <person name="Dussert S."/>
            <person name="Garsmeur O."/>
            <person name="Gayraud T."/>
            <person name="Guignon V."/>
            <person name="Jahn K."/>
            <person name="Jamilloux V."/>
            <person name="Joet T."/>
            <person name="Labadie K."/>
            <person name="Lan T."/>
            <person name="Leclercq J."/>
            <person name="Lepelley M."/>
            <person name="Leroy T."/>
            <person name="Li L.T."/>
            <person name="Librado P."/>
            <person name="Lopez L."/>
            <person name="Munoz A."/>
            <person name="Noel B."/>
            <person name="Pallavicini A."/>
            <person name="Perrotta G."/>
            <person name="Poncet V."/>
            <person name="Pot D."/>
            <person name="Priyono X."/>
            <person name="Rigoreau M."/>
            <person name="Rouard M."/>
            <person name="Rozas J."/>
            <person name="Tranchant-Dubreuil C."/>
            <person name="VanBuren R."/>
            <person name="Zhang Q."/>
            <person name="Andrade A.C."/>
            <person name="Argout X."/>
            <person name="Bertrand B."/>
            <person name="de Kochko A."/>
            <person name="Graziosi G."/>
            <person name="Henry R.J."/>
            <person name="Jayarama X."/>
            <person name="Ming R."/>
            <person name="Nagai C."/>
            <person name="Rounsley S."/>
            <person name="Sankoff D."/>
            <person name="Giuliano G."/>
            <person name="Albert V.A."/>
            <person name="Wincker P."/>
            <person name="Lashermes P."/>
        </authorList>
    </citation>
    <scope>NUCLEOTIDE SEQUENCE [LARGE SCALE GENOMIC DNA]</scope>
    <source>
        <strain evidence="6">cv. DH200-94</strain>
    </source>
</reference>
<dbReference type="PROSITE" id="PS50919">
    <property type="entry name" value="MIR"/>
    <property type="match status" value="1"/>
</dbReference>
<evidence type="ECO:0000256" key="2">
    <source>
        <dbReference type="ARBA" id="ARBA00022737"/>
    </source>
</evidence>
<dbReference type="Proteomes" id="UP000295252">
    <property type="component" value="Chromosome VII"/>
</dbReference>
<keyword evidence="2" id="KW-0677">Repeat</keyword>
<dbReference type="PhylomeDB" id="A0A068VDY9"/>
<dbReference type="Pfam" id="PF02815">
    <property type="entry name" value="MIR"/>
    <property type="match status" value="1"/>
</dbReference>
<dbReference type="SUPFAM" id="SSF52540">
    <property type="entry name" value="P-loop containing nucleoside triphosphate hydrolases"/>
    <property type="match status" value="1"/>
</dbReference>
<feature type="chain" id="PRO_5001655834" description="MIR domain-containing protein" evidence="3">
    <location>
        <begin position="23"/>
        <end position="186"/>
    </location>
</feature>
<gene>
    <name evidence="5" type="ORF">GSCOC_T00010973001</name>
</gene>
<feature type="domain" description="MIR" evidence="4">
    <location>
        <begin position="31"/>
        <end position="85"/>
    </location>
</feature>
<dbReference type="OrthoDB" id="5588846at2759"/>
<dbReference type="InterPro" id="IPR016093">
    <property type="entry name" value="MIR_motif"/>
</dbReference>
<name>A0A068VDY9_COFCA</name>
<accession>A0A068VDY9</accession>
<evidence type="ECO:0000313" key="5">
    <source>
        <dbReference type="EMBL" id="CDP18956.1"/>
    </source>
</evidence>
<protein>
    <recommendedName>
        <fullName evidence="4">MIR domain-containing protein</fullName>
    </recommendedName>
</protein>
<evidence type="ECO:0000256" key="3">
    <source>
        <dbReference type="SAM" id="SignalP"/>
    </source>
</evidence>
<proteinExistence type="predicted"/>
<dbReference type="InterPro" id="IPR027417">
    <property type="entry name" value="P-loop_NTPase"/>
</dbReference>
<dbReference type="AlphaFoldDB" id="A0A068VDY9"/>
<keyword evidence="1 3" id="KW-0732">Signal</keyword>
<dbReference type="STRING" id="49390.A0A068VDY9"/>
<organism evidence="5 6">
    <name type="scientific">Coffea canephora</name>
    <name type="common">Robusta coffee</name>
    <dbReference type="NCBI Taxonomy" id="49390"/>
    <lineage>
        <taxon>Eukaryota</taxon>
        <taxon>Viridiplantae</taxon>
        <taxon>Streptophyta</taxon>
        <taxon>Embryophyta</taxon>
        <taxon>Tracheophyta</taxon>
        <taxon>Spermatophyta</taxon>
        <taxon>Magnoliopsida</taxon>
        <taxon>eudicotyledons</taxon>
        <taxon>Gunneridae</taxon>
        <taxon>Pentapetalae</taxon>
        <taxon>asterids</taxon>
        <taxon>lamiids</taxon>
        <taxon>Gentianales</taxon>
        <taxon>Rubiaceae</taxon>
        <taxon>Ixoroideae</taxon>
        <taxon>Gardenieae complex</taxon>
        <taxon>Bertiereae - Coffeeae clade</taxon>
        <taxon>Coffeeae</taxon>
        <taxon>Coffea</taxon>
    </lineage>
</organism>
<dbReference type="PANTHER" id="PTHR46809">
    <property type="entry name" value="STROMAL CELL-DERIVED FACTOR 2-LIKE PROTEIN"/>
    <property type="match status" value="1"/>
</dbReference>
<dbReference type="SMART" id="SM00472">
    <property type="entry name" value="MIR"/>
    <property type="match status" value="2"/>
</dbReference>